<keyword evidence="4" id="KW-1185">Reference proteome</keyword>
<dbReference type="EMBL" id="JBHRXX010000002">
    <property type="protein sequence ID" value="MFC3682747.1"/>
    <property type="molecule type" value="Genomic_DNA"/>
</dbReference>
<evidence type="ECO:0000313" key="4">
    <source>
        <dbReference type="Proteomes" id="UP001595729"/>
    </source>
</evidence>
<accession>A0ABV7W115</accession>
<keyword evidence="2" id="KW-0732">Signal</keyword>
<protein>
    <submittedName>
        <fullName evidence="3">DUF3047 domain-containing protein</fullName>
    </submittedName>
</protein>
<evidence type="ECO:0000256" key="2">
    <source>
        <dbReference type="SAM" id="SignalP"/>
    </source>
</evidence>
<dbReference type="RefSeq" id="WP_382171142.1">
    <property type="nucleotide sequence ID" value="NZ_JBHRXX010000002.1"/>
</dbReference>
<dbReference type="Pfam" id="PF11249">
    <property type="entry name" value="DUF3047"/>
    <property type="match status" value="1"/>
</dbReference>
<name>A0ABV7W115_9BURK</name>
<feature type="region of interest" description="Disordered" evidence="1">
    <location>
        <begin position="236"/>
        <end position="256"/>
    </location>
</feature>
<evidence type="ECO:0000313" key="3">
    <source>
        <dbReference type="EMBL" id="MFC3682747.1"/>
    </source>
</evidence>
<proteinExistence type="predicted"/>
<comment type="caution">
    <text evidence="3">The sequence shown here is derived from an EMBL/GenBank/DDBJ whole genome shotgun (WGS) entry which is preliminary data.</text>
</comment>
<feature type="chain" id="PRO_5047460188" evidence="2">
    <location>
        <begin position="19"/>
        <end position="256"/>
    </location>
</feature>
<gene>
    <name evidence="3" type="ORF">ACFOPI_04020</name>
</gene>
<evidence type="ECO:0000256" key="1">
    <source>
        <dbReference type="SAM" id="MobiDB-lite"/>
    </source>
</evidence>
<dbReference type="Proteomes" id="UP001595729">
    <property type="component" value="Unassembled WGS sequence"/>
</dbReference>
<dbReference type="InterPro" id="IPR021409">
    <property type="entry name" value="DUF3047"/>
</dbReference>
<organism evidence="3 4">
    <name type="scientific">Hydrogenophaga luteola</name>
    <dbReference type="NCBI Taxonomy" id="1591122"/>
    <lineage>
        <taxon>Bacteria</taxon>
        <taxon>Pseudomonadati</taxon>
        <taxon>Pseudomonadota</taxon>
        <taxon>Betaproteobacteria</taxon>
        <taxon>Burkholderiales</taxon>
        <taxon>Comamonadaceae</taxon>
        <taxon>Hydrogenophaga</taxon>
    </lineage>
</organism>
<sequence>MNTLATASLITVLTGALAGVQAQTLPPLTQPDGALHSGWRYVGFPKQKAQIPPTLIEAGQVDGQPAVKVVTASSYGSLVHDLKDAPPARLQWRWRLDQPLSGGTATPDLTTKAGDDAALKVCAMFDHPLERVPFVERTVLRIARSVSGEALPAATICYVWDSGHAAGLQGANPYSRRVRYISLRGSEAPTGQWVAESRDLAQDFITLFGDELPRGAQTPRSELPKVATVLIGADSDNTASRSSGWVAELRTSPPSP</sequence>
<feature type="signal peptide" evidence="2">
    <location>
        <begin position="1"/>
        <end position="18"/>
    </location>
</feature>
<reference evidence="4" key="1">
    <citation type="journal article" date="2019" name="Int. J. Syst. Evol. Microbiol.">
        <title>The Global Catalogue of Microorganisms (GCM) 10K type strain sequencing project: providing services to taxonomists for standard genome sequencing and annotation.</title>
        <authorList>
            <consortium name="The Broad Institute Genomics Platform"/>
            <consortium name="The Broad Institute Genome Sequencing Center for Infectious Disease"/>
            <person name="Wu L."/>
            <person name="Ma J."/>
        </authorList>
    </citation>
    <scope>NUCLEOTIDE SEQUENCE [LARGE SCALE GENOMIC DNA]</scope>
    <source>
        <strain evidence="4">KCTC 42501</strain>
    </source>
</reference>